<keyword evidence="4" id="KW-0328">Glycosyltransferase</keyword>
<comment type="subcellular location">
    <subcellularLocation>
        <location evidence="1">Endoplasmic reticulum membrane</location>
        <topology evidence="1">Single-pass type II membrane protein</topology>
    </subcellularLocation>
</comment>
<evidence type="ECO:0000313" key="17">
    <source>
        <dbReference type="Proteomes" id="UP000627253"/>
    </source>
</evidence>
<accession>A0A852IWW2</accession>
<keyword evidence="10" id="KW-0472">Membrane</keyword>
<evidence type="ECO:0000256" key="7">
    <source>
        <dbReference type="ARBA" id="ARBA00022824"/>
    </source>
</evidence>
<feature type="non-terminal residue" evidence="16">
    <location>
        <position position="814"/>
    </location>
</feature>
<dbReference type="Proteomes" id="UP000627253">
    <property type="component" value="Unassembled WGS sequence"/>
</dbReference>
<evidence type="ECO:0000256" key="11">
    <source>
        <dbReference type="ARBA" id="ARBA00023157"/>
    </source>
</evidence>
<dbReference type="UniPathway" id="UPA00378"/>
<comment type="pathway">
    <text evidence="2">Protein modification; protein glycosylation.</text>
</comment>
<feature type="domain" description="Exostosin GT47" evidence="14">
    <location>
        <begin position="101"/>
        <end position="342"/>
    </location>
</feature>
<evidence type="ECO:0000256" key="1">
    <source>
        <dbReference type="ARBA" id="ARBA00004648"/>
    </source>
</evidence>
<keyword evidence="17" id="KW-1185">Reference proteome</keyword>
<dbReference type="PANTHER" id="PTHR48261:SF3">
    <property type="entry name" value="EXOSTOSIN GLYCOSYLTRANSFERASE 1"/>
    <property type="match status" value="1"/>
</dbReference>
<sequence length="814" mass="92509">MQTRKKYIFLTFLASWLLLFFLGDQLRRFAFFSGRKAEAQRNWPRWTDRTLLKAFADPKELQNDGDPSLPSPQERRAARLSVYKNSRCRMETCFDFSRCQQHGFKVFTYPRDRDQPPSESYSKILASIERSRYYTPDPEEACLFILSIDTLDRDHLSAQYVRNVDEKIRGFPLWNGGRNHLIFNLYSGTWPNYTEDLGFDIGQAILAKASFYSQSFRPGFDISIPLFSKDHPQRGGEKGRLHRDSIPPRKKYLLVFKGKRYLTGIGSGTRNALHHIHNGKDIISLTTCKHGKDWEKHKDTRCDKDNVDYEKFDYQELLHNSTFCIVPRGRRLGSFRFLEALQVWGGQGNQGPPALGSGDCVPACVPPQAACIPVLLSDGWELPFAEAIDWGKAAVVGNERLLLQVPSIVRCIHPERVLAFQQQTQFLWDAYFSSVDKIVHTTLEVSPPGPPSPAPEVTARVLRASFGQIIKDRLLPHRSHSRFLWNTLPGGLLALPDFSTHLGDFPFYYLQHGSSPSEKFTAFIRVVSPAGFPSQPILRLIQAVSGSQYCAQILVLWSCEQPPPPSGRWPQTTVPLTIIRGRGKVRSCDRFFPYAAIQTDAVLSLDEHSSLSTSEVDFAFVVWRSFPERIVGFLTQSHFWDPEQRRWAYTSKWTNELSIVLTAAAFYHRYYHSLFTEYLPAALRELVDSLGACEDILMNVLVAAVTKLPPIKVTQHKQHKDTVPQQVGCKDGDVETPPATEWSASSPRSPPAEGKGTSGVGMGQRFSQQQDCLTQLADWFGYMPLVSSQLRLDPVLFKDQVSVLRKKYPRLERP</sequence>
<evidence type="ECO:0000259" key="15">
    <source>
        <dbReference type="Pfam" id="PF09258"/>
    </source>
</evidence>
<dbReference type="GO" id="GO:0015012">
    <property type="term" value="P:heparan sulfate proteoglycan biosynthetic process"/>
    <property type="evidence" value="ECO:0007669"/>
    <property type="project" value="UniProtKB-ARBA"/>
</dbReference>
<evidence type="ECO:0000313" key="16">
    <source>
        <dbReference type="EMBL" id="NXX48283.1"/>
    </source>
</evidence>
<feature type="domain" description="Glycosyl transferase 64" evidence="15">
    <location>
        <begin position="532"/>
        <end position="797"/>
    </location>
</feature>
<keyword evidence="9" id="KW-1133">Transmembrane helix</keyword>
<feature type="non-terminal residue" evidence="16">
    <location>
        <position position="1"/>
    </location>
</feature>
<evidence type="ECO:0000256" key="3">
    <source>
        <dbReference type="ARBA" id="ARBA00010271"/>
    </source>
</evidence>
<dbReference type="EMBL" id="WAAF01015986">
    <property type="protein sequence ID" value="NXX48283.1"/>
    <property type="molecule type" value="Genomic_DNA"/>
</dbReference>
<evidence type="ECO:0000259" key="14">
    <source>
        <dbReference type="Pfam" id="PF03016"/>
    </source>
</evidence>
<comment type="caution">
    <text evidence="16">The sequence shown here is derived from an EMBL/GenBank/DDBJ whole genome shotgun (WGS) entry which is preliminary data.</text>
</comment>
<dbReference type="PANTHER" id="PTHR48261">
    <property type="entry name" value="ACETYLGLUCOSAMINYLTRANSFERASE"/>
    <property type="match status" value="1"/>
</dbReference>
<evidence type="ECO:0000256" key="8">
    <source>
        <dbReference type="ARBA" id="ARBA00022968"/>
    </source>
</evidence>
<keyword evidence="8" id="KW-0735">Signal-anchor</keyword>
<keyword evidence="11" id="KW-1015">Disulfide bond</keyword>
<reference evidence="16" key="1">
    <citation type="submission" date="2020-02" db="EMBL/GenBank/DDBJ databases">
        <title>Bird 10,000 Genomes (B10K) Project - Family phase.</title>
        <authorList>
            <person name="Zhang G."/>
        </authorList>
    </citation>
    <scope>NUCLEOTIDE SEQUENCE</scope>
    <source>
        <strain evidence="16">B10K-DU-002-37</strain>
        <tissue evidence="16">Muscle</tissue>
    </source>
</reference>
<dbReference type="OrthoDB" id="5954868at2759"/>
<dbReference type="GO" id="GO:0016757">
    <property type="term" value="F:glycosyltransferase activity"/>
    <property type="evidence" value="ECO:0007669"/>
    <property type="project" value="UniProtKB-KW"/>
</dbReference>
<evidence type="ECO:0000256" key="2">
    <source>
        <dbReference type="ARBA" id="ARBA00004922"/>
    </source>
</evidence>
<evidence type="ECO:0000256" key="9">
    <source>
        <dbReference type="ARBA" id="ARBA00022989"/>
    </source>
</evidence>
<keyword evidence="12" id="KW-0325">Glycoprotein</keyword>
<dbReference type="Pfam" id="PF03016">
    <property type="entry name" value="Exostosin_GT47"/>
    <property type="match status" value="2"/>
</dbReference>
<dbReference type="Pfam" id="PF09258">
    <property type="entry name" value="Glyco_transf_64"/>
    <property type="match status" value="1"/>
</dbReference>
<evidence type="ECO:0000256" key="5">
    <source>
        <dbReference type="ARBA" id="ARBA00022679"/>
    </source>
</evidence>
<dbReference type="SUPFAM" id="SSF53448">
    <property type="entry name" value="Nucleotide-diphospho-sugar transferases"/>
    <property type="match status" value="1"/>
</dbReference>
<dbReference type="AlphaFoldDB" id="A0A852IWW2"/>
<keyword evidence="7" id="KW-0256">Endoplasmic reticulum</keyword>
<organism evidence="16 17">
    <name type="scientific">Tricholaema leucomelas</name>
    <name type="common">pied barbet</name>
    <dbReference type="NCBI Taxonomy" id="240729"/>
    <lineage>
        <taxon>Eukaryota</taxon>
        <taxon>Metazoa</taxon>
        <taxon>Chordata</taxon>
        <taxon>Craniata</taxon>
        <taxon>Vertebrata</taxon>
        <taxon>Euteleostomi</taxon>
        <taxon>Archelosauria</taxon>
        <taxon>Archosauria</taxon>
        <taxon>Dinosauria</taxon>
        <taxon>Saurischia</taxon>
        <taxon>Theropoda</taxon>
        <taxon>Coelurosauria</taxon>
        <taxon>Aves</taxon>
        <taxon>Neognathae</taxon>
        <taxon>Neoaves</taxon>
        <taxon>Telluraves</taxon>
        <taxon>Coraciimorphae</taxon>
        <taxon>Piciformes</taxon>
        <taxon>Lybiidae</taxon>
        <taxon>Tricholaema lacrymosa</taxon>
    </lineage>
</organism>
<feature type="domain" description="Exostosin GT47" evidence="14">
    <location>
        <begin position="368"/>
        <end position="410"/>
    </location>
</feature>
<protein>
    <submittedName>
        <fullName evidence="16">EXT1C protein</fullName>
    </submittedName>
</protein>
<dbReference type="GO" id="GO:0005789">
    <property type="term" value="C:endoplasmic reticulum membrane"/>
    <property type="evidence" value="ECO:0007669"/>
    <property type="project" value="UniProtKB-SubCell"/>
</dbReference>
<evidence type="ECO:0000256" key="12">
    <source>
        <dbReference type="ARBA" id="ARBA00023180"/>
    </source>
</evidence>
<proteinExistence type="inferred from homology"/>
<evidence type="ECO:0000256" key="4">
    <source>
        <dbReference type="ARBA" id="ARBA00022676"/>
    </source>
</evidence>
<keyword evidence="6" id="KW-0812">Transmembrane</keyword>
<feature type="region of interest" description="Disordered" evidence="13">
    <location>
        <begin position="714"/>
        <end position="763"/>
    </location>
</feature>
<gene>
    <name evidence="16" type="primary">Ext1c</name>
    <name evidence="16" type="ORF">TRILEU_R10530</name>
</gene>
<dbReference type="Gene3D" id="3.90.550.10">
    <property type="entry name" value="Spore Coat Polysaccharide Biosynthesis Protein SpsA, Chain A"/>
    <property type="match status" value="1"/>
</dbReference>
<comment type="similarity">
    <text evidence="3">Belongs to the glycosyltransferase 47 family.</text>
</comment>
<dbReference type="InterPro" id="IPR040911">
    <property type="entry name" value="Exostosin_GT47"/>
</dbReference>
<dbReference type="InterPro" id="IPR015338">
    <property type="entry name" value="GT64_dom"/>
</dbReference>
<name>A0A852IWW2_9PICI</name>
<dbReference type="InterPro" id="IPR029044">
    <property type="entry name" value="Nucleotide-diphossugar_trans"/>
</dbReference>
<evidence type="ECO:0000256" key="10">
    <source>
        <dbReference type="ARBA" id="ARBA00023136"/>
    </source>
</evidence>
<keyword evidence="5" id="KW-0808">Transferase</keyword>
<evidence type="ECO:0000256" key="6">
    <source>
        <dbReference type="ARBA" id="ARBA00022692"/>
    </source>
</evidence>
<dbReference type="InterPro" id="IPR004263">
    <property type="entry name" value="Exostosin"/>
</dbReference>
<evidence type="ECO:0000256" key="13">
    <source>
        <dbReference type="SAM" id="MobiDB-lite"/>
    </source>
</evidence>